<reference evidence="3" key="2">
    <citation type="submission" date="2017-12" db="EMBL/GenBank/DDBJ databases">
        <title>Genome sequence of the Bar-tailed Godwit (Limosa lapponica baueri).</title>
        <authorList>
            <person name="Lima N.C.B."/>
            <person name="Parody-Merino A.M."/>
            <person name="Battley P.F."/>
            <person name="Fidler A.E."/>
            <person name="Prosdocimi F."/>
        </authorList>
    </citation>
    <scope>NUCLEOTIDE SEQUENCE [LARGE SCALE GENOMIC DNA]</scope>
</reference>
<accession>A0A2I0TA47</accession>
<dbReference type="EMBL" id="KZ514208">
    <property type="protein sequence ID" value="PKU30669.1"/>
    <property type="molecule type" value="Genomic_DNA"/>
</dbReference>
<proteinExistence type="predicted"/>
<organism evidence="2 3">
    <name type="scientific">Limosa lapponica baueri</name>
    <dbReference type="NCBI Taxonomy" id="1758121"/>
    <lineage>
        <taxon>Eukaryota</taxon>
        <taxon>Metazoa</taxon>
        <taxon>Chordata</taxon>
        <taxon>Craniata</taxon>
        <taxon>Vertebrata</taxon>
        <taxon>Euteleostomi</taxon>
        <taxon>Archelosauria</taxon>
        <taxon>Archosauria</taxon>
        <taxon>Dinosauria</taxon>
        <taxon>Saurischia</taxon>
        <taxon>Theropoda</taxon>
        <taxon>Coelurosauria</taxon>
        <taxon>Aves</taxon>
        <taxon>Neognathae</taxon>
        <taxon>Neoaves</taxon>
        <taxon>Charadriiformes</taxon>
        <taxon>Scolopacidae</taxon>
        <taxon>Limosa</taxon>
    </lineage>
</organism>
<feature type="region of interest" description="Disordered" evidence="1">
    <location>
        <begin position="169"/>
        <end position="205"/>
    </location>
</feature>
<dbReference type="Proteomes" id="UP000233556">
    <property type="component" value="Unassembled WGS sequence"/>
</dbReference>
<reference evidence="3" key="1">
    <citation type="submission" date="2017-11" db="EMBL/GenBank/DDBJ databases">
        <authorList>
            <person name="Lima N.C."/>
            <person name="Parody-Merino A.M."/>
            <person name="Battley P.F."/>
            <person name="Fidler A.E."/>
            <person name="Prosdocimi F."/>
        </authorList>
    </citation>
    <scope>NUCLEOTIDE SEQUENCE [LARGE SCALE GENOMIC DNA]</scope>
</reference>
<gene>
    <name evidence="2" type="ORF">llap_19027</name>
</gene>
<keyword evidence="2" id="KW-0396">Initiation factor</keyword>
<dbReference type="OrthoDB" id="8984356at2759"/>
<dbReference type="GO" id="GO:0003729">
    <property type="term" value="F:mRNA binding"/>
    <property type="evidence" value="ECO:0007669"/>
    <property type="project" value="TreeGrafter"/>
</dbReference>
<feature type="compositionally biased region" description="Basic and acidic residues" evidence="1">
    <location>
        <begin position="181"/>
        <end position="191"/>
    </location>
</feature>
<protein>
    <submittedName>
        <fullName evidence="2">Eukaryotic translation initiation factor 4 gamma 3</fullName>
    </submittedName>
</protein>
<dbReference type="PANTHER" id="PTHR23253:SF23">
    <property type="entry name" value="EUKARYOTIC TRANSLATION INITIATION FACTOR 4 GAMMA 3"/>
    <property type="match status" value="1"/>
</dbReference>
<name>A0A2I0TA47_LIMLA</name>
<dbReference type="PANTHER" id="PTHR23253">
    <property type="entry name" value="EUKARYOTIC TRANSLATION INITIATION FACTOR 4 GAMMA"/>
    <property type="match status" value="1"/>
</dbReference>
<dbReference type="GO" id="GO:0003743">
    <property type="term" value="F:translation initiation factor activity"/>
    <property type="evidence" value="ECO:0007669"/>
    <property type="project" value="UniProtKB-KW"/>
</dbReference>
<feature type="compositionally biased region" description="Basic and acidic residues" evidence="1">
    <location>
        <begin position="58"/>
        <end position="69"/>
    </location>
</feature>
<sequence length="205" mass="22905">MVEQTHQAVEVFCGVTAPPLSAGFLSQPSPSLERQSTCNWVSRRADQGPKTIEQIHKEAKIEEQEEQRKVQQLMTKEKRRPGKPTIDEKIQLVPKAQLGSWGKGSSGGAKASEMAKPEAPPAPAQEKPSLSEEEIERKCKSIIDEFLHINDFKPGFELMSSCRRIRVPREVPGTAQSSQDDYNRDNHEKQPADGITLSETEFLGR</sequence>
<keyword evidence="3" id="KW-1185">Reference proteome</keyword>
<evidence type="ECO:0000256" key="1">
    <source>
        <dbReference type="SAM" id="MobiDB-lite"/>
    </source>
</evidence>
<dbReference type="AlphaFoldDB" id="A0A2I0TA47"/>
<feature type="region of interest" description="Disordered" evidence="1">
    <location>
        <begin position="58"/>
        <end position="135"/>
    </location>
</feature>
<keyword evidence="2" id="KW-0648">Protein biosynthesis</keyword>
<evidence type="ECO:0000313" key="2">
    <source>
        <dbReference type="EMBL" id="PKU30669.1"/>
    </source>
</evidence>
<dbReference type="GO" id="GO:0016281">
    <property type="term" value="C:eukaryotic translation initiation factor 4F complex"/>
    <property type="evidence" value="ECO:0007669"/>
    <property type="project" value="TreeGrafter"/>
</dbReference>
<evidence type="ECO:0000313" key="3">
    <source>
        <dbReference type="Proteomes" id="UP000233556"/>
    </source>
</evidence>